<organism evidence="1 2">
    <name type="scientific">Phytobacter palmae</name>
    <dbReference type="NCBI Taxonomy" id="1855371"/>
    <lineage>
        <taxon>Bacteria</taxon>
        <taxon>Pseudomonadati</taxon>
        <taxon>Pseudomonadota</taxon>
        <taxon>Gammaproteobacteria</taxon>
        <taxon>Enterobacterales</taxon>
        <taxon>Enterobacteriaceae</taxon>
        <taxon>Phytobacter</taxon>
    </lineage>
</organism>
<evidence type="ECO:0008006" key="3">
    <source>
        <dbReference type="Google" id="ProtNLM"/>
    </source>
</evidence>
<protein>
    <recommendedName>
        <fullName evidence="3">Phage protein</fullName>
    </recommendedName>
</protein>
<reference evidence="1 2" key="1">
    <citation type="submission" date="2024-02" db="EMBL/GenBank/DDBJ databases">
        <title>Whole genome of MDR Enterobacteriaceae from southern Thailand.</title>
        <authorList>
            <person name="Surachat K."/>
        </authorList>
    </citation>
    <scope>NUCLEOTIDE SEQUENCE [LARGE SCALE GENOMIC DNA]</scope>
    <source>
        <strain evidence="1 2">PSU_29</strain>
    </source>
</reference>
<dbReference type="Proteomes" id="UP001411173">
    <property type="component" value="Unassembled WGS sequence"/>
</dbReference>
<dbReference type="EMBL" id="JBCIVJ010000023">
    <property type="protein sequence ID" value="MEN0581525.1"/>
    <property type="molecule type" value="Genomic_DNA"/>
</dbReference>
<dbReference type="RefSeq" id="WP_343194669.1">
    <property type="nucleotide sequence ID" value="NZ_JBCIVJ010000023.1"/>
</dbReference>
<proteinExistence type="predicted"/>
<gene>
    <name evidence="1" type="ORF">AAIG39_21335</name>
</gene>
<sequence length="122" mass="13859">MMENKNVLIEKYRNRIKNAALAWMKKKTGGNLLIINLPAEKIVTVEITEQYMDLLLRRFEALARGEFGTIEGNKIINSSYQDAIGINKETEYLTESGKLIIDDLLMEVVEYVKEKHVGGGVI</sequence>
<accession>A0ABU9VA47</accession>
<name>A0ABU9VA47_9ENTR</name>
<evidence type="ECO:0000313" key="1">
    <source>
        <dbReference type="EMBL" id="MEN0581525.1"/>
    </source>
</evidence>
<keyword evidence="2" id="KW-1185">Reference proteome</keyword>
<comment type="caution">
    <text evidence="1">The sequence shown here is derived from an EMBL/GenBank/DDBJ whole genome shotgun (WGS) entry which is preliminary data.</text>
</comment>
<evidence type="ECO:0000313" key="2">
    <source>
        <dbReference type="Proteomes" id="UP001411173"/>
    </source>
</evidence>